<accession>A0A8T1K2A6</accession>
<evidence type="ECO:0000313" key="2">
    <source>
        <dbReference type="EMBL" id="KAG2947085.1"/>
    </source>
</evidence>
<feature type="compositionally biased region" description="Basic residues" evidence="1">
    <location>
        <begin position="84"/>
        <end position="96"/>
    </location>
</feature>
<evidence type="ECO:0000256" key="1">
    <source>
        <dbReference type="SAM" id="MobiDB-lite"/>
    </source>
</evidence>
<feature type="region of interest" description="Disordered" evidence="1">
    <location>
        <begin position="58"/>
        <end position="96"/>
    </location>
</feature>
<reference evidence="2" key="1">
    <citation type="submission" date="2018-10" db="EMBL/GenBank/DDBJ databases">
        <title>Effector identification in a new, highly contiguous assembly of the strawberry crown rot pathogen Phytophthora cactorum.</title>
        <authorList>
            <person name="Armitage A.D."/>
            <person name="Nellist C.F."/>
            <person name="Bates H."/>
            <person name="Vickerstaff R.J."/>
            <person name="Harrison R.J."/>
        </authorList>
    </citation>
    <scope>NUCLEOTIDE SEQUENCE</scope>
    <source>
        <strain evidence="2">4040</strain>
    </source>
</reference>
<dbReference type="EMBL" id="RCMK01000141">
    <property type="protein sequence ID" value="KAG2947085.1"/>
    <property type="molecule type" value="Genomic_DNA"/>
</dbReference>
<name>A0A8T1K2A6_9STRA</name>
<dbReference type="AlphaFoldDB" id="A0A8T1K2A6"/>
<gene>
    <name evidence="2" type="ORF">PC117_g7093</name>
</gene>
<sequence>MQVTGVEPRYPRTNTPDRLQQLRACHSKVTRRVCQRSQTLSSLVCEADTTLYGRVSGQVAGHRTSQHRETSLQNDVENAETQNHRRRRTSPRRRLAASKVRARALQLSMEGEQSVCLGRFEGVPVGHRFHGSRYEAAPLPFVPQAATTSPALVNSSRYLRRNGSMCISQDTVGSIR</sequence>
<dbReference type="Proteomes" id="UP000736787">
    <property type="component" value="Unassembled WGS sequence"/>
</dbReference>
<proteinExistence type="predicted"/>
<protein>
    <submittedName>
        <fullName evidence="2">Uncharacterized protein</fullName>
    </submittedName>
</protein>
<evidence type="ECO:0000313" key="3">
    <source>
        <dbReference type="Proteomes" id="UP000736787"/>
    </source>
</evidence>
<comment type="caution">
    <text evidence="2">The sequence shown here is derived from an EMBL/GenBank/DDBJ whole genome shotgun (WGS) entry which is preliminary data.</text>
</comment>
<feature type="compositionally biased region" description="Polar residues" evidence="1">
    <location>
        <begin position="71"/>
        <end position="81"/>
    </location>
</feature>
<organism evidence="2 3">
    <name type="scientific">Phytophthora cactorum</name>
    <dbReference type="NCBI Taxonomy" id="29920"/>
    <lineage>
        <taxon>Eukaryota</taxon>
        <taxon>Sar</taxon>
        <taxon>Stramenopiles</taxon>
        <taxon>Oomycota</taxon>
        <taxon>Peronosporomycetes</taxon>
        <taxon>Peronosporales</taxon>
        <taxon>Peronosporaceae</taxon>
        <taxon>Phytophthora</taxon>
    </lineage>
</organism>